<feature type="domain" description="CBS" evidence="4">
    <location>
        <begin position="220"/>
        <end position="276"/>
    </location>
</feature>
<dbReference type="InterPro" id="IPR051257">
    <property type="entry name" value="Diverse_CBS-Domain"/>
</dbReference>
<evidence type="ECO:0000256" key="3">
    <source>
        <dbReference type="SAM" id="MobiDB-lite"/>
    </source>
</evidence>
<dbReference type="Pfam" id="PF00571">
    <property type="entry name" value="CBS"/>
    <property type="match status" value="2"/>
</dbReference>
<dbReference type="PANTHER" id="PTHR43080:SF2">
    <property type="entry name" value="CBS DOMAIN-CONTAINING PROTEIN"/>
    <property type="match status" value="1"/>
</dbReference>
<evidence type="ECO:0000313" key="6">
    <source>
        <dbReference type="Proteomes" id="UP000291469"/>
    </source>
</evidence>
<dbReference type="AlphaFoldDB" id="A0A411YJK2"/>
<dbReference type="PANTHER" id="PTHR43080">
    <property type="entry name" value="CBS DOMAIN-CONTAINING PROTEIN CBSX3, MITOCHONDRIAL"/>
    <property type="match status" value="1"/>
</dbReference>
<evidence type="ECO:0000259" key="4">
    <source>
        <dbReference type="PROSITE" id="PS51371"/>
    </source>
</evidence>
<organism evidence="5 6">
    <name type="scientific">Egibacter rhizosphaerae</name>
    <dbReference type="NCBI Taxonomy" id="1670831"/>
    <lineage>
        <taxon>Bacteria</taxon>
        <taxon>Bacillati</taxon>
        <taxon>Actinomycetota</taxon>
        <taxon>Nitriliruptoria</taxon>
        <taxon>Egibacterales</taxon>
        <taxon>Egibacteraceae</taxon>
        <taxon>Egibacter</taxon>
    </lineage>
</organism>
<dbReference type="RefSeq" id="WP_131156305.1">
    <property type="nucleotide sequence ID" value="NZ_CP036402.1"/>
</dbReference>
<dbReference type="GO" id="GO:0008773">
    <property type="term" value="F:[protein-PII] uridylyltransferase activity"/>
    <property type="evidence" value="ECO:0007669"/>
    <property type="project" value="InterPro"/>
</dbReference>
<accession>A0A411YJK2</accession>
<dbReference type="OrthoDB" id="9814210at2"/>
<dbReference type="EMBL" id="CP036402">
    <property type="protein sequence ID" value="QBI21312.1"/>
    <property type="molecule type" value="Genomic_DNA"/>
</dbReference>
<dbReference type="InterPro" id="IPR046342">
    <property type="entry name" value="CBS_dom_sf"/>
</dbReference>
<name>A0A411YJK2_9ACTN</name>
<keyword evidence="6" id="KW-1185">Reference proteome</keyword>
<dbReference type="KEGG" id="erz:ER308_18205"/>
<sequence length="616" mass="66281">MAAGDRPRRPARWAAHGSQQPPAAALTDLVELLEACPAFHGLARGDLEPLARDAELTYLAEGARTPVRDARPLVVWRGALLVQDAEDRTIDLVGEVEFHAPAADTTIVTQRAALLVMLPERAIDLAWSGRPERLGATDSSDPAERIDLQTAATRSMMSTPLLTAAPDEACRVAARRMRAHGVSCLVVFRGDRVGILTDRDLRNRLVAEGASPDEPVEAFATFPVRTIAADVPAAEALIDMLAAGIHHMPVREGERLVGMVTSSDLLQLGTRSPLFLRKALDRAADVPAVASALEDLPRTVRALLDAGTSPTDTARVVSTVTDRVISRLLRLAEDEVGSMPTAFGWLAFGSQARRESTLSSDQDSGLLLPDELTPTDEEAFARLGTWMTAALERCGYPRCPGGVMASEPGWRRSRGAWEERFRDWIRTPTGDSLLGTEIGFDLRTVAGELDATTLLAPTIAEAAGNQRFLGQLAREATRYRPPLGFTGRLTVERSGDHAGTLDLKAGAMLPIADIARVHALAGASRVLDTPSRLRAASEDRRISGDLASTLRGGYDIALGLRLRGHLEQHAAGQPLTNRIDPGDLSPLVRSDLKETFQAVRLAQEVLASTYHTGMLG</sequence>
<dbReference type="Pfam" id="PF03445">
    <property type="entry name" value="DUF294"/>
    <property type="match status" value="1"/>
</dbReference>
<dbReference type="PROSITE" id="PS51371">
    <property type="entry name" value="CBS"/>
    <property type="match status" value="2"/>
</dbReference>
<proteinExistence type="predicted"/>
<dbReference type="SMART" id="SM00116">
    <property type="entry name" value="CBS"/>
    <property type="match status" value="2"/>
</dbReference>
<protein>
    <submittedName>
        <fullName evidence="5">CBS domain-containing protein</fullName>
    </submittedName>
</protein>
<feature type="domain" description="CBS" evidence="4">
    <location>
        <begin position="157"/>
        <end position="214"/>
    </location>
</feature>
<evidence type="ECO:0000256" key="2">
    <source>
        <dbReference type="PROSITE-ProRule" id="PRU00703"/>
    </source>
</evidence>
<dbReference type="InterPro" id="IPR000644">
    <property type="entry name" value="CBS_dom"/>
</dbReference>
<dbReference type="Proteomes" id="UP000291469">
    <property type="component" value="Chromosome"/>
</dbReference>
<dbReference type="Gene3D" id="3.10.580.10">
    <property type="entry name" value="CBS-domain"/>
    <property type="match status" value="1"/>
</dbReference>
<dbReference type="CDD" id="cd04587">
    <property type="entry name" value="CBS_pair_CAP-ED_NT_Pol-beta-like_DUF294_assoc"/>
    <property type="match status" value="1"/>
</dbReference>
<feature type="region of interest" description="Disordered" evidence="3">
    <location>
        <begin position="1"/>
        <end position="20"/>
    </location>
</feature>
<dbReference type="SUPFAM" id="SSF54631">
    <property type="entry name" value="CBS-domain pair"/>
    <property type="match status" value="1"/>
</dbReference>
<keyword evidence="1 2" id="KW-0129">CBS domain</keyword>
<dbReference type="Pfam" id="PF10335">
    <property type="entry name" value="DUF294_C"/>
    <property type="match status" value="1"/>
</dbReference>
<evidence type="ECO:0000313" key="5">
    <source>
        <dbReference type="EMBL" id="QBI21312.1"/>
    </source>
</evidence>
<gene>
    <name evidence="5" type="ORF">ER308_18205</name>
</gene>
<evidence type="ECO:0000256" key="1">
    <source>
        <dbReference type="ARBA" id="ARBA00023122"/>
    </source>
</evidence>
<dbReference type="CDD" id="cd05401">
    <property type="entry name" value="NT_GlnE_GlnD_like"/>
    <property type="match status" value="1"/>
</dbReference>
<dbReference type="InterPro" id="IPR018821">
    <property type="entry name" value="DUF294_put_nucleoTrafse_sb-bd"/>
</dbReference>
<reference evidence="5 6" key="1">
    <citation type="submission" date="2019-01" db="EMBL/GenBank/DDBJ databases">
        <title>Egibacter rhizosphaerae EGI 80759T.</title>
        <authorList>
            <person name="Chen D.-D."/>
            <person name="Tian Y."/>
            <person name="Jiao J.-Y."/>
            <person name="Zhang X.-T."/>
            <person name="Zhang Y.-G."/>
            <person name="Zhang Y."/>
            <person name="Xiao M."/>
            <person name="Shu W.-S."/>
            <person name="Li W.-J."/>
        </authorList>
    </citation>
    <scope>NUCLEOTIDE SEQUENCE [LARGE SCALE GENOMIC DNA]</scope>
    <source>
        <strain evidence="5 6">EGI 80759</strain>
    </source>
</reference>
<dbReference type="InterPro" id="IPR005105">
    <property type="entry name" value="GlnD_Uridyltrans_N"/>
</dbReference>